<dbReference type="OrthoDB" id="8189841at2759"/>
<evidence type="ECO:0000313" key="3">
    <source>
        <dbReference type="Proteomes" id="UP000708148"/>
    </source>
</evidence>
<gene>
    <name evidence="2" type="ORF">OSTQU699_LOCUS5581</name>
</gene>
<dbReference type="Gene3D" id="2.40.10.10">
    <property type="entry name" value="Trypsin-like serine proteases"/>
    <property type="match status" value="1"/>
</dbReference>
<dbReference type="EMBL" id="CAJHUC010001201">
    <property type="protein sequence ID" value="CAD7700222.1"/>
    <property type="molecule type" value="Genomic_DNA"/>
</dbReference>
<dbReference type="InterPro" id="IPR001254">
    <property type="entry name" value="Trypsin_dom"/>
</dbReference>
<evidence type="ECO:0000259" key="1">
    <source>
        <dbReference type="PROSITE" id="PS50240"/>
    </source>
</evidence>
<dbReference type="Proteomes" id="UP000708148">
    <property type="component" value="Unassembled WGS sequence"/>
</dbReference>
<proteinExistence type="predicted"/>
<dbReference type="GO" id="GO:0006508">
    <property type="term" value="P:proteolysis"/>
    <property type="evidence" value="ECO:0007669"/>
    <property type="project" value="InterPro"/>
</dbReference>
<comment type="caution">
    <text evidence="2">The sequence shown here is derived from an EMBL/GenBank/DDBJ whole genome shotgun (WGS) entry which is preliminary data.</text>
</comment>
<feature type="domain" description="Peptidase S1" evidence="1">
    <location>
        <begin position="1"/>
        <end position="201"/>
    </location>
</feature>
<dbReference type="GO" id="GO:0004252">
    <property type="term" value="F:serine-type endopeptidase activity"/>
    <property type="evidence" value="ECO:0007669"/>
    <property type="project" value="InterPro"/>
</dbReference>
<accession>A0A8S1J9J4</accession>
<dbReference type="GO" id="GO:0005615">
    <property type="term" value="C:extracellular space"/>
    <property type="evidence" value="ECO:0007669"/>
    <property type="project" value="TreeGrafter"/>
</dbReference>
<dbReference type="PANTHER" id="PTHR24257">
    <property type="entry name" value="CHYMOTRYPSIN-LIKE ELASTASE FAMILY MEMBER"/>
    <property type="match status" value="1"/>
</dbReference>
<keyword evidence="3" id="KW-1185">Reference proteome</keyword>
<dbReference type="InterPro" id="IPR050850">
    <property type="entry name" value="Peptidase_S1_Elastase_sf"/>
</dbReference>
<protein>
    <recommendedName>
        <fullName evidence="1">Peptidase S1 domain-containing protein</fullName>
    </recommendedName>
</protein>
<dbReference type="SUPFAM" id="SSF50494">
    <property type="entry name" value="Trypsin-like serine proteases"/>
    <property type="match status" value="1"/>
</dbReference>
<dbReference type="PANTHER" id="PTHR24257:SF17">
    <property type="match status" value="1"/>
</dbReference>
<dbReference type="SMART" id="SM00020">
    <property type="entry name" value="Tryp_SPc"/>
    <property type="match status" value="1"/>
</dbReference>
<dbReference type="AlphaFoldDB" id="A0A8S1J9J4"/>
<organism evidence="2 3">
    <name type="scientific">Ostreobium quekettii</name>
    <dbReference type="NCBI Taxonomy" id="121088"/>
    <lineage>
        <taxon>Eukaryota</taxon>
        <taxon>Viridiplantae</taxon>
        <taxon>Chlorophyta</taxon>
        <taxon>core chlorophytes</taxon>
        <taxon>Ulvophyceae</taxon>
        <taxon>TCBD clade</taxon>
        <taxon>Bryopsidales</taxon>
        <taxon>Ostreobineae</taxon>
        <taxon>Ostreobiaceae</taxon>
        <taxon>Ostreobium</taxon>
    </lineage>
</organism>
<dbReference type="PROSITE" id="PS50240">
    <property type="entry name" value="TRYPSIN_DOM"/>
    <property type="match status" value="1"/>
</dbReference>
<name>A0A8S1J9J4_9CHLO</name>
<sequence length="201" mass="21966">MLEADEERGACGRFPYIVSIRDKSNDHKCAGVLIHHRWVLTSAQCVDPGVQADAVVSPQSLTVVVGGCNLKDELPAKNAEGQKVEVFELNNFFVHENWTGSYENGSDIALLLLNGSSKHVPLAMPQGIKGLFATDRVYFVGWGRDEAGRLAEDLRVDGDIHIVDNRFCDGDDAWPFLKDSMVCALGVNRPPDLCAGNIVMP</sequence>
<evidence type="ECO:0000313" key="2">
    <source>
        <dbReference type="EMBL" id="CAD7700222.1"/>
    </source>
</evidence>
<reference evidence="2" key="1">
    <citation type="submission" date="2020-12" db="EMBL/GenBank/DDBJ databases">
        <authorList>
            <person name="Iha C."/>
        </authorList>
    </citation>
    <scope>NUCLEOTIDE SEQUENCE</scope>
</reference>
<dbReference type="Pfam" id="PF00089">
    <property type="entry name" value="Trypsin"/>
    <property type="match status" value="1"/>
</dbReference>
<dbReference type="InterPro" id="IPR043504">
    <property type="entry name" value="Peptidase_S1_PA_chymotrypsin"/>
</dbReference>
<dbReference type="InterPro" id="IPR009003">
    <property type="entry name" value="Peptidase_S1_PA"/>
</dbReference>